<organismHost>
    <name type="scientific">Melanoplus sanguinipes</name>
    <name type="common">Migratory grasshopper</name>
    <dbReference type="NCBI Taxonomy" id="65742"/>
</organismHost>
<evidence type="ECO:0000256" key="3">
    <source>
        <dbReference type="ARBA" id="ARBA00023027"/>
    </source>
</evidence>
<gene>
    <name evidence="5" type="primary">MSV162</name>
</gene>
<evidence type="ECO:0000313" key="6">
    <source>
        <dbReference type="Proteomes" id="UP000172353"/>
    </source>
</evidence>
<dbReference type="GO" id="GO:0006281">
    <property type="term" value="P:DNA repair"/>
    <property type="evidence" value="ECO:0007669"/>
    <property type="project" value="InterPro"/>
</dbReference>
<feature type="domain" description="NAD-dependent DNA ligase N-terminal" evidence="4">
    <location>
        <begin position="5"/>
        <end position="397"/>
    </location>
</feature>
<evidence type="ECO:0000256" key="2">
    <source>
        <dbReference type="ARBA" id="ARBA00022705"/>
    </source>
</evidence>
<dbReference type="InterPro" id="IPR012340">
    <property type="entry name" value="NA-bd_OB-fold"/>
</dbReference>
<reference evidence="5 6" key="1">
    <citation type="journal article" date="1999" name="J. Virol.">
        <title>The genome of Melanoplus sanguinipes entomopoxvirus.</title>
        <authorList>
            <person name="Afonso C.L."/>
            <person name="Tulman E.R."/>
            <person name="Lu Z."/>
            <person name="Oma E."/>
            <person name="Kutish G.F."/>
            <person name="Rock D.L."/>
        </authorList>
    </citation>
    <scope>NUCLEOTIDE SEQUENCE [LARGE SCALE GENOMIC DNA]</scope>
    <source>
        <strain evidence="5">Tucson</strain>
    </source>
</reference>
<keyword evidence="2" id="KW-0235">DNA replication</keyword>
<dbReference type="GO" id="GO:0003911">
    <property type="term" value="F:DNA ligase (NAD+) activity"/>
    <property type="evidence" value="ECO:0007669"/>
    <property type="project" value="InterPro"/>
</dbReference>
<dbReference type="InterPro" id="IPR004150">
    <property type="entry name" value="NAD_DNA_ligase_OB"/>
</dbReference>
<dbReference type="EMBL" id="AF063866">
    <property type="protein sequence ID" value="AAC97679.1"/>
    <property type="molecule type" value="Genomic_DNA"/>
</dbReference>
<proteinExistence type="predicted"/>
<evidence type="ECO:0000313" key="5">
    <source>
        <dbReference type="EMBL" id="AAC97679.1"/>
    </source>
</evidence>
<dbReference type="SMART" id="SM00532">
    <property type="entry name" value="LIGANc"/>
    <property type="match status" value="1"/>
</dbReference>
<keyword evidence="6" id="KW-1185">Reference proteome</keyword>
<dbReference type="SUPFAM" id="SSF50249">
    <property type="entry name" value="Nucleic acid-binding proteins"/>
    <property type="match status" value="1"/>
</dbReference>
<keyword evidence="3" id="KW-0520">NAD</keyword>
<dbReference type="KEGG" id="vg:1449942"/>
<dbReference type="RefSeq" id="NP_048233.1">
    <property type="nucleotide sequence ID" value="NC_001993.1"/>
</dbReference>
<accession>Q9YVT0</accession>
<dbReference type="SUPFAM" id="SSF56091">
    <property type="entry name" value="DNA ligase/mRNA capping enzyme, catalytic domain"/>
    <property type="match status" value="1"/>
</dbReference>
<dbReference type="OrthoDB" id="2744at10239"/>
<dbReference type="Gene3D" id="2.40.50.140">
    <property type="entry name" value="Nucleic acid-binding proteins"/>
    <property type="match status" value="1"/>
</dbReference>
<dbReference type="Pfam" id="PF03120">
    <property type="entry name" value="OB_DNA_ligase"/>
    <property type="match status" value="1"/>
</dbReference>
<evidence type="ECO:0000256" key="1">
    <source>
        <dbReference type="ARBA" id="ARBA00022598"/>
    </source>
</evidence>
<organism evidence="5 6">
    <name type="scientific">Melanoplus sanguinipes entomopoxvirus</name>
    <name type="common">MsEPV</name>
    <dbReference type="NCBI Taxonomy" id="83191"/>
    <lineage>
        <taxon>Viruses</taxon>
        <taxon>Varidnaviria</taxon>
        <taxon>Bamfordvirae</taxon>
        <taxon>Nucleocytoviricota</taxon>
        <taxon>Pokkesviricetes</taxon>
        <taxon>Chitovirales</taxon>
        <taxon>Poxviridae</taxon>
        <taxon>Entomopoxvirinae</taxon>
        <taxon>Deltaentomopoxvirus</taxon>
        <taxon>Deltaentomopoxvirus msanguinipes</taxon>
    </lineage>
</organism>
<dbReference type="PIR" id="T28323">
    <property type="entry name" value="T28323"/>
</dbReference>
<dbReference type="GO" id="GO:0006260">
    <property type="term" value="P:DNA replication"/>
    <property type="evidence" value="ECO:0007669"/>
    <property type="project" value="UniProtKB-KW"/>
</dbReference>
<evidence type="ECO:0000259" key="4">
    <source>
        <dbReference type="SMART" id="SM00532"/>
    </source>
</evidence>
<dbReference type="Proteomes" id="UP000172353">
    <property type="component" value="Segment"/>
</dbReference>
<name>Q9YVT0_MSEPV</name>
<dbReference type="Gene3D" id="3.30.470.30">
    <property type="entry name" value="DNA ligase/mRNA capping enzyme"/>
    <property type="match status" value="1"/>
</dbReference>
<keyword evidence="1 5" id="KW-0436">Ligase</keyword>
<sequence length="522" mass="60236">MDNIKKIKQTSDVNKVLNKISLEDISEIIKILNEKYYEGETLISDEIYDKIIEYVNKKYPDNDITKKIGYEPKNKVKLPYYMGSENKIYDEDEKKFNNWIEKYGTSSIIVSVKADGISVLWDIGKNKLYTRGDGNYGKDISWFLKYMNYDLPELSDYVIRGELVINKDKTRNDVAGAINSLEANRNEDILKEIYFVGYEILNPRFNQENQFKKLKQHKIRHIKAMKYDIEDVSLECLSELYQELKPKMKYDIDGLVIRNNNVNDPITDGNPPWSFAYKPPNTIYTTKVLNVIWQISKQNKYIPIAELEPIKLENKTIKRVSCYNAKFVTENGIGTDAIVEIEYRGGAIPKLVNVIKPVTVDESDLPDGKIIDNHLYAPIDSKESNIKIISQFFKILSIQAPNKKVIEHLYDNGITNIVELLKSDLTELLDTTKKINKNALHSINIAKSIEISLPLAIAALSIPNLTEKVLEKIYNTHKDFLTTKQDFEKIKGINKLSAEKIKSQILKNKNMIDEYLKLIKIK</sequence>
<dbReference type="GeneID" id="1449942"/>
<dbReference type="InterPro" id="IPR013840">
    <property type="entry name" value="DNAligase_N"/>
</dbReference>
<protein>
    <submittedName>
        <fullName evidence="5">ORF MSV162 putative NAD+ dependent DNA ligase, similar to Thermus thermophilus SW:P26996</fullName>
    </submittedName>
</protein>